<comment type="caution">
    <text evidence="3">The sequence shown here is derived from an EMBL/GenBank/DDBJ whole genome shotgun (WGS) entry which is preliminary data.</text>
</comment>
<protein>
    <submittedName>
        <fullName evidence="3">Subclass B3 metallo-beta-lactamase</fullName>
    </submittedName>
</protein>
<dbReference type="OrthoDB" id="9773738at2"/>
<sequence>MLLAACTPAAPPTGVAHASATAPTAGSVVEPPATRCNDRSGWNDPAAPLRVHGNTWYVGTCGISALLVTSPDGHVLVDGATPKAGGLIVDNIRKLGFDPGDVKAIVLSHEHFDHAGGLAALQEASGAPVFALAPAVATLRRGTSDRTDPQFLALESFPPVADVRVVAQDGVVRAGSVELQAIPTPGHTPGGTSWTWRSCEGEDCLQVVYADSLTAISDDEFRYDDDAAHPGYLAAFRDTLARVAALPCDILVTPHPSASGLWDRIGPDAQRPLVDDGACLAYAQAGAERLEKRLADEAARAAATTP</sequence>
<dbReference type="InterPro" id="IPR001279">
    <property type="entry name" value="Metallo-B-lactamas"/>
</dbReference>
<dbReference type="SUPFAM" id="SSF56281">
    <property type="entry name" value="Metallo-hydrolase/oxidoreductase"/>
    <property type="match status" value="1"/>
</dbReference>
<dbReference type="Proteomes" id="UP000324973">
    <property type="component" value="Unassembled WGS sequence"/>
</dbReference>
<dbReference type="InterPro" id="IPR050855">
    <property type="entry name" value="NDM-1-like"/>
</dbReference>
<dbReference type="InterPro" id="IPR036866">
    <property type="entry name" value="RibonucZ/Hydroxyglut_hydro"/>
</dbReference>
<feature type="region of interest" description="Disordered" evidence="1">
    <location>
        <begin position="11"/>
        <end position="31"/>
    </location>
</feature>
<evidence type="ECO:0000313" key="3">
    <source>
        <dbReference type="EMBL" id="TYT23959.1"/>
    </source>
</evidence>
<dbReference type="PANTHER" id="PTHR42951:SF17">
    <property type="entry name" value="METALLO-BETA-LACTAMASE DOMAIN-CONTAINING PROTEIN"/>
    <property type="match status" value="1"/>
</dbReference>
<dbReference type="NCBIfam" id="NF012229">
    <property type="entry name" value="bla_class_B_core"/>
    <property type="match status" value="1"/>
</dbReference>
<evidence type="ECO:0000259" key="2">
    <source>
        <dbReference type="SMART" id="SM00849"/>
    </source>
</evidence>
<keyword evidence="4" id="KW-1185">Reference proteome</keyword>
<dbReference type="Pfam" id="PF00753">
    <property type="entry name" value="Lactamase_B"/>
    <property type="match status" value="1"/>
</dbReference>
<gene>
    <name evidence="3" type="primary">bla</name>
    <name evidence="3" type="ORF">FZO89_15875</name>
</gene>
<accession>A0A5D4XHJ8</accession>
<dbReference type="SMART" id="SM00849">
    <property type="entry name" value="Lactamase_B"/>
    <property type="match status" value="1"/>
</dbReference>
<evidence type="ECO:0000256" key="1">
    <source>
        <dbReference type="SAM" id="MobiDB-lite"/>
    </source>
</evidence>
<dbReference type="NCBIfam" id="NF033105">
    <property type="entry name" value="bla_subclass_B3"/>
    <property type="match status" value="1"/>
</dbReference>
<reference evidence="3 4" key="1">
    <citation type="submission" date="2019-08" db="EMBL/GenBank/DDBJ databases">
        <title>Luteimonas viscosus sp. nov., isolated from soil of a sunflower field.</title>
        <authorList>
            <person name="Jianli Z."/>
            <person name="Ying Z."/>
        </authorList>
    </citation>
    <scope>NUCLEOTIDE SEQUENCE [LARGE SCALE GENOMIC DNA]</scope>
    <source>
        <strain evidence="3 4">XBU10</strain>
    </source>
</reference>
<dbReference type="EMBL" id="VTFT01000002">
    <property type="protein sequence ID" value="TYT23959.1"/>
    <property type="molecule type" value="Genomic_DNA"/>
</dbReference>
<name>A0A5D4XHJ8_9GAMM</name>
<evidence type="ECO:0000313" key="4">
    <source>
        <dbReference type="Proteomes" id="UP000324973"/>
    </source>
</evidence>
<dbReference type="PANTHER" id="PTHR42951">
    <property type="entry name" value="METALLO-BETA-LACTAMASE DOMAIN-CONTAINING"/>
    <property type="match status" value="1"/>
</dbReference>
<organism evidence="3 4">
    <name type="scientific">Luteimonas viscosa</name>
    <dbReference type="NCBI Taxonomy" id="1132694"/>
    <lineage>
        <taxon>Bacteria</taxon>
        <taxon>Pseudomonadati</taxon>
        <taxon>Pseudomonadota</taxon>
        <taxon>Gammaproteobacteria</taxon>
        <taxon>Lysobacterales</taxon>
        <taxon>Lysobacteraceae</taxon>
        <taxon>Luteimonas</taxon>
    </lineage>
</organism>
<dbReference type="AlphaFoldDB" id="A0A5D4XHJ8"/>
<proteinExistence type="predicted"/>
<dbReference type="Gene3D" id="3.60.15.10">
    <property type="entry name" value="Ribonuclease Z/Hydroxyacylglutathione hydrolase-like"/>
    <property type="match status" value="1"/>
</dbReference>
<feature type="domain" description="Metallo-beta-lactamase" evidence="2">
    <location>
        <begin position="62"/>
        <end position="255"/>
    </location>
</feature>